<evidence type="ECO:0000313" key="2">
    <source>
        <dbReference type="EMBL" id="KKP61476.1"/>
    </source>
</evidence>
<dbReference type="PANTHER" id="PTHR42831:SF1">
    <property type="entry name" value="FE-S PROTEIN MATURATION AUXILIARY FACTOR YITW"/>
    <property type="match status" value="1"/>
</dbReference>
<name>A0A0G0BCZ3_9BACT</name>
<dbReference type="PANTHER" id="PTHR42831">
    <property type="entry name" value="FE-S PROTEIN MATURATION AUXILIARY FACTOR YITW"/>
    <property type="match status" value="1"/>
</dbReference>
<dbReference type="STRING" id="1618477.UR54_C0001G0016"/>
<gene>
    <name evidence="2" type="ORF">UR54_C0001G0016</name>
</gene>
<dbReference type="Proteomes" id="UP000034688">
    <property type="component" value="Unassembled WGS sequence"/>
</dbReference>
<sequence>MQLKLTAKQIKNKLTEVMDPELNISIVDLGLVYKIKIIKNKIKVVMTLTTIGCPLFSLIEQQVKDKIRELGVKEENISLELTFDPPWSMEKMSKKGKAMLGI</sequence>
<dbReference type="InterPro" id="IPR052339">
    <property type="entry name" value="Fe-S_Maturation_MIP18"/>
</dbReference>
<dbReference type="InterPro" id="IPR002744">
    <property type="entry name" value="MIP18-like"/>
</dbReference>
<reference evidence="2 3" key="1">
    <citation type="journal article" date="2015" name="Nature">
        <title>rRNA introns, odd ribosomes, and small enigmatic genomes across a large radiation of phyla.</title>
        <authorList>
            <person name="Brown C.T."/>
            <person name="Hug L.A."/>
            <person name="Thomas B.C."/>
            <person name="Sharon I."/>
            <person name="Castelle C.J."/>
            <person name="Singh A."/>
            <person name="Wilkins M.J."/>
            <person name="Williams K.H."/>
            <person name="Banfield J.F."/>
        </authorList>
    </citation>
    <scope>NUCLEOTIDE SEQUENCE [LARGE SCALE GENOMIC DNA]</scope>
</reference>
<dbReference type="Pfam" id="PF01883">
    <property type="entry name" value="FeS_assembly_P"/>
    <property type="match status" value="1"/>
</dbReference>
<accession>A0A0G0BCZ3</accession>
<proteinExistence type="predicted"/>
<dbReference type="SUPFAM" id="SSF117916">
    <property type="entry name" value="Fe-S cluster assembly (FSCA) domain-like"/>
    <property type="match status" value="1"/>
</dbReference>
<dbReference type="AlphaFoldDB" id="A0A0G0BCZ3"/>
<dbReference type="EMBL" id="LBPP01000001">
    <property type="protein sequence ID" value="KKP61476.1"/>
    <property type="molecule type" value="Genomic_DNA"/>
</dbReference>
<evidence type="ECO:0000313" key="3">
    <source>
        <dbReference type="Proteomes" id="UP000034688"/>
    </source>
</evidence>
<dbReference type="PATRIC" id="fig|1618477.3.peg.15"/>
<protein>
    <recommendedName>
        <fullName evidence="1">MIP18 family-like domain-containing protein</fullName>
    </recommendedName>
</protein>
<dbReference type="InterPro" id="IPR034904">
    <property type="entry name" value="FSCA_dom_sf"/>
</dbReference>
<dbReference type="Gene3D" id="3.30.300.130">
    <property type="entry name" value="Fe-S cluster assembly (FSCA)"/>
    <property type="match status" value="1"/>
</dbReference>
<organism evidence="2 3">
    <name type="scientific">Candidatus Roizmanbacteria bacterium GW2011_GWA2_34_18</name>
    <dbReference type="NCBI Taxonomy" id="1618477"/>
    <lineage>
        <taxon>Bacteria</taxon>
        <taxon>Candidatus Roizmaniibacteriota</taxon>
    </lineage>
</organism>
<feature type="domain" description="MIP18 family-like" evidence="1">
    <location>
        <begin position="9"/>
        <end position="75"/>
    </location>
</feature>
<comment type="caution">
    <text evidence="2">The sequence shown here is derived from an EMBL/GenBank/DDBJ whole genome shotgun (WGS) entry which is preliminary data.</text>
</comment>
<evidence type="ECO:0000259" key="1">
    <source>
        <dbReference type="Pfam" id="PF01883"/>
    </source>
</evidence>